<dbReference type="Gene3D" id="2.180.10.10">
    <property type="entry name" value="RHS repeat-associated core"/>
    <property type="match status" value="1"/>
</dbReference>
<dbReference type="Pfam" id="PF05593">
    <property type="entry name" value="RHS_repeat"/>
    <property type="match status" value="1"/>
</dbReference>
<dbReference type="NCBIfam" id="TIGR01643">
    <property type="entry name" value="YD_repeat_2x"/>
    <property type="match status" value="1"/>
</dbReference>
<organism evidence="1 2">
    <name type="scientific">Pseudomonas mucidolens</name>
    <dbReference type="NCBI Taxonomy" id="46679"/>
    <lineage>
        <taxon>Bacteria</taxon>
        <taxon>Pseudomonadati</taxon>
        <taxon>Pseudomonadota</taxon>
        <taxon>Gammaproteobacteria</taxon>
        <taxon>Pseudomonadales</taxon>
        <taxon>Pseudomonadaceae</taxon>
        <taxon>Pseudomonas</taxon>
    </lineage>
</organism>
<evidence type="ECO:0000313" key="2">
    <source>
        <dbReference type="Proteomes" id="UP000198600"/>
    </source>
</evidence>
<evidence type="ECO:0000313" key="1">
    <source>
        <dbReference type="EMBL" id="SDV04000.1"/>
    </source>
</evidence>
<dbReference type="Proteomes" id="UP000198600">
    <property type="component" value="Chromosome I"/>
</dbReference>
<reference evidence="2" key="1">
    <citation type="submission" date="2016-10" db="EMBL/GenBank/DDBJ databases">
        <authorList>
            <person name="Varghese N."/>
            <person name="Submissions S."/>
        </authorList>
    </citation>
    <scope>NUCLEOTIDE SEQUENCE [LARGE SCALE GENOMIC DNA]</scope>
    <source>
        <strain evidence="2">LMG 2223</strain>
    </source>
</reference>
<dbReference type="STRING" id="46679.SAMN05216202_3586"/>
<dbReference type="InterPro" id="IPR006530">
    <property type="entry name" value="YD"/>
</dbReference>
<sequence>MMRSIADKFRCDSTTAPIGYRPAQYRTGLGMNLQWQGEGADAQAIREWADDGSYDTRLEWDENIRLTYVIDALDQETWYYYDILGYTYRVIYPDGNEEWLFRDDAKNVVRHIHTDGSSVDHAYDDQDQLFKTRDPEGNVTSYEYRAGQLVRLIHPDKTEEHFERDAEGRLLTDLSVLRKCATWKCLLIAGSGEQVLGNQP</sequence>
<dbReference type="AlphaFoldDB" id="A0A1H2NF31"/>
<dbReference type="InterPro" id="IPR031325">
    <property type="entry name" value="RHS_repeat"/>
</dbReference>
<gene>
    <name evidence="1" type="ORF">SAMN05216202_3586</name>
</gene>
<dbReference type="EMBL" id="LT629802">
    <property type="protein sequence ID" value="SDV04000.1"/>
    <property type="molecule type" value="Genomic_DNA"/>
</dbReference>
<dbReference type="OrthoDB" id="9816400at2"/>
<keyword evidence="2" id="KW-1185">Reference proteome</keyword>
<accession>A0A1H2NF31</accession>
<protein>
    <submittedName>
        <fullName evidence="1">YD repeat-containing protein</fullName>
    </submittedName>
</protein>
<proteinExistence type="predicted"/>
<name>A0A1H2NF31_9PSED</name>